<name>A0A9Q3JWH7_9BASI</name>
<comment type="caution">
    <text evidence="1">The sequence shown here is derived from an EMBL/GenBank/DDBJ whole genome shotgun (WGS) entry which is preliminary data.</text>
</comment>
<organism evidence="1 2">
    <name type="scientific">Austropuccinia psidii MF-1</name>
    <dbReference type="NCBI Taxonomy" id="1389203"/>
    <lineage>
        <taxon>Eukaryota</taxon>
        <taxon>Fungi</taxon>
        <taxon>Dikarya</taxon>
        <taxon>Basidiomycota</taxon>
        <taxon>Pucciniomycotina</taxon>
        <taxon>Pucciniomycetes</taxon>
        <taxon>Pucciniales</taxon>
        <taxon>Sphaerophragmiaceae</taxon>
        <taxon>Austropuccinia</taxon>
    </lineage>
</organism>
<evidence type="ECO:0000313" key="1">
    <source>
        <dbReference type="EMBL" id="MBW0569336.1"/>
    </source>
</evidence>
<dbReference type="EMBL" id="AVOT02084196">
    <property type="protein sequence ID" value="MBW0569336.1"/>
    <property type="molecule type" value="Genomic_DNA"/>
</dbReference>
<evidence type="ECO:0000313" key="2">
    <source>
        <dbReference type="Proteomes" id="UP000765509"/>
    </source>
</evidence>
<keyword evidence="2" id="KW-1185">Reference proteome</keyword>
<dbReference type="AlphaFoldDB" id="A0A9Q3JWH7"/>
<dbReference type="Proteomes" id="UP000765509">
    <property type="component" value="Unassembled WGS sequence"/>
</dbReference>
<gene>
    <name evidence="1" type="ORF">O181_109051</name>
</gene>
<protein>
    <submittedName>
        <fullName evidence="1">Uncharacterized protein</fullName>
    </submittedName>
</protein>
<reference evidence="1" key="1">
    <citation type="submission" date="2021-03" db="EMBL/GenBank/DDBJ databases">
        <title>Draft genome sequence of rust myrtle Austropuccinia psidii MF-1, a brazilian biotype.</title>
        <authorList>
            <person name="Quecine M.C."/>
            <person name="Pachon D.M.R."/>
            <person name="Bonatelli M.L."/>
            <person name="Correr F.H."/>
            <person name="Franceschini L.M."/>
            <person name="Leite T.F."/>
            <person name="Margarido G.R.A."/>
            <person name="Almeida C.A."/>
            <person name="Ferrarezi J.A."/>
            <person name="Labate C.A."/>
        </authorList>
    </citation>
    <scope>NUCLEOTIDE SEQUENCE</scope>
    <source>
        <strain evidence="1">MF-1</strain>
    </source>
</reference>
<proteinExistence type="predicted"/>
<accession>A0A9Q3JWH7</accession>
<dbReference type="CDD" id="cd09272">
    <property type="entry name" value="RNase_HI_RT_Ty1"/>
    <property type="match status" value="1"/>
</dbReference>
<sequence length="130" mass="14671">MLKLGNAPILWGSKRKSVVELLTCTSEYIALSKSTQHLVQAINQLRQLVGKFDKTIFCDNQAAVQFLLDNKSHKRMRYLDQAFFFVNDTVCMHGIKITWVNTDDMLSDALTKRLLGPTLLQALPFLGVNG</sequence>